<dbReference type="Proteomes" id="UP000632659">
    <property type="component" value="Unassembled WGS sequence"/>
</dbReference>
<keyword evidence="4" id="KW-1185">Reference proteome</keyword>
<evidence type="ECO:0000256" key="2">
    <source>
        <dbReference type="SAM" id="SignalP"/>
    </source>
</evidence>
<organism evidence="3 4">
    <name type="scientific">Massiliimalia timonensis</name>
    <dbReference type="NCBI Taxonomy" id="1987501"/>
    <lineage>
        <taxon>Bacteria</taxon>
        <taxon>Bacillati</taxon>
        <taxon>Bacillota</taxon>
        <taxon>Clostridia</taxon>
        <taxon>Eubacteriales</taxon>
        <taxon>Oscillospiraceae</taxon>
        <taxon>Massiliimalia</taxon>
    </lineage>
</organism>
<keyword evidence="2" id="KW-0732">Signal</keyword>
<dbReference type="AlphaFoldDB" id="A0A8J6TYU5"/>
<evidence type="ECO:0008006" key="5">
    <source>
        <dbReference type="Google" id="ProtNLM"/>
    </source>
</evidence>
<sequence>MTQKAKFRKAISIFVTVLMVVALMPSMVFADTTYQEWSKADSLPTSGVYKLTTSVTLSDKVTVGGWASERPEQPTKTLVLDLNGHTITASSKGAFYVQTSGGLTIEDSSAEGTGKIVSNGSNEIIYVGGAFSMTGGTIQNDTSSYALFVNGSGKADVSGGSIINAAKNGYAVQVNSNASMNFSNGTIQNTVNGGQAVYVNTSAKFTMTGGKVMQDSTYSSSAAIYSNGQKDSSVTIAGGEVISKSIGIYSAFSPVTVTGGSINADNYAFQTRYATVDPAEGKEVAVTSGKSIFYTFGSSDNKVLGGAFDAPAIVKEYTTSDDNKKATISGGSFTTSPADYVDADSTAVGYTKPGEDKVFLVGSSKEIAEEVNSAVAGSTIDILKGDVDLSIAVDGVTISNSGDGNVTVNGDKVNQGDNIVIEHPTVSVTKPDVFTVGEAQEYTVSTTGGSKTGTMVKGYFKADNANIAKIEYYETADGNWYELTGDSFGPQSGFPLGDFTSKFRVTFTEAGCVNATIQIKAVDNDAVLAETTAEFKGVPAPHVHTPTEVKAKAATCTEDGNIAYWYCADCGKYFSDAALTNEIPKEATVVKATGHHAVKVEATEPTATDSGNIAYWYCADCGKYFSDEALTKEISKDSIMIPATGEKPDKNETTDVPKTGDTGMLPWMLALLLSAGGFTVLGIKKKHAK</sequence>
<accession>A0A8J6TYU5</accession>
<dbReference type="InterPro" id="IPR012332">
    <property type="entry name" value="Autotransporter_pectin_lyase_C"/>
</dbReference>
<keyword evidence="1" id="KW-0812">Transmembrane</keyword>
<gene>
    <name evidence="3" type="ORF">H8702_04940</name>
</gene>
<keyword evidence="1" id="KW-0472">Membrane</keyword>
<comment type="caution">
    <text evidence="3">The sequence shown here is derived from an EMBL/GenBank/DDBJ whole genome shotgun (WGS) entry which is preliminary data.</text>
</comment>
<feature type="transmembrane region" description="Helical" evidence="1">
    <location>
        <begin position="664"/>
        <end position="683"/>
    </location>
</feature>
<proteinExistence type="predicted"/>
<name>A0A8J6TYU5_9FIRM</name>
<dbReference type="RefSeq" id="WP_187536331.1">
    <property type="nucleotide sequence ID" value="NZ_JACRTL010000002.1"/>
</dbReference>
<evidence type="ECO:0000313" key="4">
    <source>
        <dbReference type="Proteomes" id="UP000632659"/>
    </source>
</evidence>
<dbReference type="EMBL" id="JACRTL010000002">
    <property type="protein sequence ID" value="MBC8610467.1"/>
    <property type="molecule type" value="Genomic_DNA"/>
</dbReference>
<evidence type="ECO:0000256" key="1">
    <source>
        <dbReference type="SAM" id="Phobius"/>
    </source>
</evidence>
<reference evidence="3" key="1">
    <citation type="submission" date="2020-08" db="EMBL/GenBank/DDBJ databases">
        <title>Genome public.</title>
        <authorList>
            <person name="Liu C."/>
            <person name="Sun Q."/>
        </authorList>
    </citation>
    <scope>NUCLEOTIDE SEQUENCE</scope>
    <source>
        <strain evidence="3">NSJ-15</strain>
    </source>
</reference>
<feature type="signal peptide" evidence="2">
    <location>
        <begin position="1"/>
        <end position="30"/>
    </location>
</feature>
<evidence type="ECO:0000313" key="3">
    <source>
        <dbReference type="EMBL" id="MBC8610467.1"/>
    </source>
</evidence>
<protein>
    <recommendedName>
        <fullName evidence="5">Gram-positive cocci surface proteins LPxTG domain-containing protein</fullName>
    </recommendedName>
</protein>
<feature type="chain" id="PRO_5035302368" description="Gram-positive cocci surface proteins LPxTG domain-containing protein" evidence="2">
    <location>
        <begin position="31"/>
        <end position="689"/>
    </location>
</feature>
<keyword evidence="1" id="KW-1133">Transmembrane helix</keyword>
<dbReference type="Gene3D" id="2.160.20.20">
    <property type="match status" value="1"/>
</dbReference>